<organism evidence="5 6">
    <name type="scientific">Hyaloscypha variabilis (strain UAMH 11265 / GT02V1 / F)</name>
    <name type="common">Meliniomyces variabilis</name>
    <dbReference type="NCBI Taxonomy" id="1149755"/>
    <lineage>
        <taxon>Eukaryota</taxon>
        <taxon>Fungi</taxon>
        <taxon>Dikarya</taxon>
        <taxon>Ascomycota</taxon>
        <taxon>Pezizomycotina</taxon>
        <taxon>Leotiomycetes</taxon>
        <taxon>Helotiales</taxon>
        <taxon>Hyaloscyphaceae</taxon>
        <taxon>Hyaloscypha</taxon>
        <taxon>Hyaloscypha variabilis</taxon>
    </lineage>
</organism>
<dbReference type="EMBL" id="KZ613951">
    <property type="protein sequence ID" value="PMD36118.1"/>
    <property type="molecule type" value="Genomic_DNA"/>
</dbReference>
<evidence type="ECO:0000256" key="1">
    <source>
        <dbReference type="ARBA" id="ARBA00022737"/>
    </source>
</evidence>
<keyword evidence="1" id="KW-0677">Repeat</keyword>
<keyword evidence="3" id="KW-0175">Coiled coil</keyword>
<keyword evidence="6" id="KW-1185">Reference proteome</keyword>
<dbReference type="PROSITE" id="PS50088">
    <property type="entry name" value="ANK_REPEAT"/>
    <property type="match status" value="5"/>
</dbReference>
<evidence type="ECO:0000313" key="6">
    <source>
        <dbReference type="Proteomes" id="UP000235786"/>
    </source>
</evidence>
<sequence length="991" mass="111635">MDGLSAAASVIAVIQISAQVFDLCRTYYLNVKDARKDIQRLRNEVNSLQDILVNVVDLANAPQSSSLRTLSIINQKDGPLEQCRVELTALLTKLDPGEAASKFALALRSLKWPLQSKEVDQVLLAIGRYKSSFVLALSTDQASLSLAISSDVSEIKDHLQTQKLNDEREAIIRWLSTTDPSVNFHASCNKCQPETGQWLIDRAEFKDWILCPNSFLWLYGIPGCGKTILSSTIIRHLQQISKLQHNFAVVYFYFDFNTTAKQEMTACLSSIVAQLCTQLSTLPSHLSQFYERFNRGNLRPSLHELTVILCEAIQSLNHTFIVIDALDECPKGDERDSLFTVLSDIKSKSLQNLHVLVTSRREPDIESVLSPLLTSQSISLQCSGVDWDIEAHISSVLATDPKLQKWFRWVFCQLEALKRCLKVSLIRKALGNLPKTLDDTYSRLFLEIDEDYREEAMNALLWLAFSNRPLLLTELAEAIVIKPQAKPPFDPEERFPDSKSVLQILSSLVTISRNEFEANLLETVTLAHFSVKEYLVSDRVRTSPAQYFAMSYSAGHYFIAECCLLYILHYADSTMKEESTVSRVDVHYLHLERLPLLRYASNSWFAHINMLPLDQQKLLTPLVLKLLLSENALSRWHFVRLLTSSRGIAIDTCPDLLPFDLRTEGPLCYASSLGLFDVVKELLASGTDPNVSTRYPPLHRAIIEDHDKVAILLLSHGADIIGKDHLGYSPLHHATEIGNFSMVQVLFMYGALPSPRDHQGATPLHLAALHSHERIAEFLVARGAEVEVATTDELRTPFHWAAWNESKRLVELFLKHGANINAQNYDGETALHYAARENQMVLQDLLDNGADLEVETHSGETPLYWAAIGEYRGPTEKLVKAGAKIALPLLLLAKDEFLPVHRRKFHLLLEVGMSANEETASLTLLTLQECARMEYALCEECQRILLESSGGRSMQQILPIRNSEEAPKHWPFKARPEYPLLSEIESTEETA</sequence>
<dbReference type="STRING" id="1149755.A0A2J6RC75"/>
<dbReference type="InterPro" id="IPR056884">
    <property type="entry name" value="NPHP3-like_N"/>
</dbReference>
<protein>
    <recommendedName>
        <fullName evidence="4">Nephrocystin 3-like N-terminal domain-containing protein</fullName>
    </recommendedName>
</protein>
<proteinExistence type="predicted"/>
<evidence type="ECO:0000313" key="5">
    <source>
        <dbReference type="EMBL" id="PMD36118.1"/>
    </source>
</evidence>
<feature type="domain" description="Nephrocystin 3-like N-terminal" evidence="4">
    <location>
        <begin position="195"/>
        <end position="360"/>
    </location>
</feature>
<dbReference type="PANTHER" id="PTHR10039">
    <property type="entry name" value="AMELOGENIN"/>
    <property type="match status" value="1"/>
</dbReference>
<feature type="repeat" description="ANK" evidence="2">
    <location>
        <begin position="759"/>
        <end position="791"/>
    </location>
</feature>
<evidence type="ECO:0000256" key="3">
    <source>
        <dbReference type="SAM" id="Coils"/>
    </source>
</evidence>
<name>A0A2J6RC75_HYAVF</name>
<evidence type="ECO:0000259" key="4">
    <source>
        <dbReference type="Pfam" id="PF24883"/>
    </source>
</evidence>
<dbReference type="SUPFAM" id="SSF48403">
    <property type="entry name" value="Ankyrin repeat"/>
    <property type="match status" value="1"/>
</dbReference>
<gene>
    <name evidence="5" type="ORF">L207DRAFT_587143</name>
</gene>
<dbReference type="Gene3D" id="1.25.40.20">
    <property type="entry name" value="Ankyrin repeat-containing domain"/>
    <property type="match status" value="1"/>
</dbReference>
<dbReference type="PRINTS" id="PR01415">
    <property type="entry name" value="ANKYRIN"/>
</dbReference>
<feature type="coiled-coil region" evidence="3">
    <location>
        <begin position="24"/>
        <end position="58"/>
    </location>
</feature>
<dbReference type="Gene3D" id="3.40.50.300">
    <property type="entry name" value="P-loop containing nucleotide triphosphate hydrolases"/>
    <property type="match status" value="1"/>
</dbReference>
<dbReference type="Proteomes" id="UP000235786">
    <property type="component" value="Unassembled WGS sequence"/>
</dbReference>
<dbReference type="OrthoDB" id="1577640at2759"/>
<feature type="repeat" description="ANK" evidence="2">
    <location>
        <begin position="826"/>
        <end position="857"/>
    </location>
</feature>
<dbReference type="InterPro" id="IPR002110">
    <property type="entry name" value="Ankyrin_rpt"/>
</dbReference>
<dbReference type="InterPro" id="IPR027417">
    <property type="entry name" value="P-loop_NTPase"/>
</dbReference>
<feature type="repeat" description="ANK" evidence="2">
    <location>
        <begin position="726"/>
        <end position="758"/>
    </location>
</feature>
<dbReference type="AlphaFoldDB" id="A0A2J6RC75"/>
<dbReference type="SUPFAM" id="SSF52540">
    <property type="entry name" value="P-loop containing nucleoside triphosphate hydrolases"/>
    <property type="match status" value="1"/>
</dbReference>
<dbReference type="Pfam" id="PF24883">
    <property type="entry name" value="NPHP3_N"/>
    <property type="match status" value="1"/>
</dbReference>
<dbReference type="SMART" id="SM00248">
    <property type="entry name" value="ANK"/>
    <property type="match status" value="7"/>
</dbReference>
<reference evidence="5 6" key="1">
    <citation type="submission" date="2016-04" db="EMBL/GenBank/DDBJ databases">
        <title>A degradative enzymes factory behind the ericoid mycorrhizal symbiosis.</title>
        <authorList>
            <consortium name="DOE Joint Genome Institute"/>
            <person name="Martino E."/>
            <person name="Morin E."/>
            <person name="Grelet G."/>
            <person name="Kuo A."/>
            <person name="Kohler A."/>
            <person name="Daghino S."/>
            <person name="Barry K."/>
            <person name="Choi C."/>
            <person name="Cichocki N."/>
            <person name="Clum A."/>
            <person name="Copeland A."/>
            <person name="Hainaut M."/>
            <person name="Haridas S."/>
            <person name="Labutti K."/>
            <person name="Lindquist E."/>
            <person name="Lipzen A."/>
            <person name="Khouja H.-R."/>
            <person name="Murat C."/>
            <person name="Ohm R."/>
            <person name="Olson A."/>
            <person name="Spatafora J."/>
            <person name="Veneault-Fourrey C."/>
            <person name="Henrissat B."/>
            <person name="Grigoriev I."/>
            <person name="Martin F."/>
            <person name="Perotto S."/>
        </authorList>
    </citation>
    <scope>NUCLEOTIDE SEQUENCE [LARGE SCALE GENOMIC DNA]</scope>
    <source>
        <strain evidence="5 6">F</strain>
    </source>
</reference>
<evidence type="ECO:0000256" key="2">
    <source>
        <dbReference type="PROSITE-ProRule" id="PRU00023"/>
    </source>
</evidence>
<feature type="repeat" description="ANK" evidence="2">
    <location>
        <begin position="693"/>
        <end position="725"/>
    </location>
</feature>
<dbReference type="PROSITE" id="PS50297">
    <property type="entry name" value="ANK_REP_REGION"/>
    <property type="match status" value="5"/>
</dbReference>
<accession>A0A2J6RC75</accession>
<feature type="repeat" description="ANK" evidence="2">
    <location>
        <begin position="793"/>
        <end position="825"/>
    </location>
</feature>
<keyword evidence="2" id="KW-0040">ANK repeat</keyword>
<dbReference type="Pfam" id="PF12796">
    <property type="entry name" value="Ank_2"/>
    <property type="match status" value="3"/>
</dbReference>
<dbReference type="InterPro" id="IPR036770">
    <property type="entry name" value="Ankyrin_rpt-contain_sf"/>
</dbReference>
<dbReference type="PANTHER" id="PTHR10039:SF16">
    <property type="entry name" value="GPI INOSITOL-DEACYLASE"/>
    <property type="match status" value="1"/>
</dbReference>